<evidence type="ECO:0000256" key="1">
    <source>
        <dbReference type="SAM" id="MobiDB-lite"/>
    </source>
</evidence>
<evidence type="ECO:0000259" key="2">
    <source>
        <dbReference type="Pfam" id="PF17667"/>
    </source>
</evidence>
<dbReference type="SUPFAM" id="SSF56112">
    <property type="entry name" value="Protein kinase-like (PK-like)"/>
    <property type="match status" value="1"/>
</dbReference>
<gene>
    <name evidence="3" type="ORF">ARMOST_12757</name>
</gene>
<protein>
    <recommendedName>
        <fullName evidence="2">Fungal-type protein kinase domain-containing protein</fullName>
    </recommendedName>
</protein>
<evidence type="ECO:0000313" key="4">
    <source>
        <dbReference type="Proteomes" id="UP000219338"/>
    </source>
</evidence>
<dbReference type="PANTHER" id="PTHR38248:SF2">
    <property type="entry name" value="FUNK1 11"/>
    <property type="match status" value="1"/>
</dbReference>
<sequence>MAEEIHKKYSSMDVEEFLGQFLPRGPSNIPDSNVSAFQKIAKKTTETAMYGPLINALAPFCVNMQLVDTHATPDPQSGDFNPDLLKPDIAVYRAKDIVDPITQFSRMETHVELKLAAMDDALNDEGAFDPDSELSHDTRGQLVSYANAQMASQYRTHLFTVFICADKARFLRWDHSGVIVTRAFPYDSGESTYLQEFFWRLSHADDATRGWDTTVSEPTPDEAALARHSLDADESEALYKFAVYDDTDLDAEPTYFIAGRSFESHAYPTGRATRCFIAYHLADNRNVFMKDTWRIVASDLVAEGRIYERLRKAEIPHIAEFIVAGDIPGPIHKTVFKPGFGLQRQYQHYRLVLGTIGRPLTSFCSSWEMVNAVKDALIAHQQAFEKLQIMHQDIGVGNILITEDVNGHLGGILIDWDLCQLADKITKGSGSVERTGTWQFISAKLLLDPAAPRTITDELESFLHVLTWVAIMFTPTAMSPVDLSSALRLCYEEIWGEPEQPMGGLGSEQQYKLACRASRCLNLLAPIWTNYSPPSTLLSAPNRLRDHGWMLDLITKALQDRDAWPADDCARLNSVFKARERPNRKRKSDSELEDSMPAQKARLAPEKQSSDPERRILHGLLAYDAHAPSIHLDLRTNPFTQPAMFSHLGRAYNQIDLMQIATNPPAPFMRLYHARVVRGRIRVKP</sequence>
<dbReference type="PANTHER" id="PTHR38248">
    <property type="entry name" value="FUNK1 6"/>
    <property type="match status" value="1"/>
</dbReference>
<dbReference type="InterPro" id="IPR011009">
    <property type="entry name" value="Kinase-like_dom_sf"/>
</dbReference>
<feature type="domain" description="Fungal-type protein kinase" evidence="2">
    <location>
        <begin position="131"/>
        <end position="323"/>
    </location>
</feature>
<dbReference type="OrthoDB" id="2739948at2759"/>
<feature type="region of interest" description="Disordered" evidence="1">
    <location>
        <begin position="580"/>
        <end position="611"/>
    </location>
</feature>
<dbReference type="EMBL" id="FUEG01000010">
    <property type="protein sequence ID" value="SJL09379.1"/>
    <property type="molecule type" value="Genomic_DNA"/>
</dbReference>
<name>A0A284RKV3_ARMOS</name>
<dbReference type="Proteomes" id="UP000219338">
    <property type="component" value="Unassembled WGS sequence"/>
</dbReference>
<dbReference type="Pfam" id="PF17667">
    <property type="entry name" value="Pkinase_fungal"/>
    <property type="match status" value="2"/>
</dbReference>
<dbReference type="OMA" id="HETRTHE"/>
<evidence type="ECO:0000313" key="3">
    <source>
        <dbReference type="EMBL" id="SJL09379.1"/>
    </source>
</evidence>
<dbReference type="InterPro" id="IPR040976">
    <property type="entry name" value="Pkinase_fungal"/>
</dbReference>
<proteinExistence type="predicted"/>
<keyword evidence="4" id="KW-1185">Reference proteome</keyword>
<organism evidence="3 4">
    <name type="scientific">Armillaria ostoyae</name>
    <name type="common">Armillaria root rot fungus</name>
    <dbReference type="NCBI Taxonomy" id="47428"/>
    <lineage>
        <taxon>Eukaryota</taxon>
        <taxon>Fungi</taxon>
        <taxon>Dikarya</taxon>
        <taxon>Basidiomycota</taxon>
        <taxon>Agaricomycotina</taxon>
        <taxon>Agaricomycetes</taxon>
        <taxon>Agaricomycetidae</taxon>
        <taxon>Agaricales</taxon>
        <taxon>Marasmiineae</taxon>
        <taxon>Physalacriaceae</taxon>
        <taxon>Armillaria</taxon>
    </lineage>
</organism>
<accession>A0A284RKV3</accession>
<reference evidence="4" key="1">
    <citation type="journal article" date="2017" name="Nat. Ecol. Evol.">
        <title>Genome expansion and lineage-specific genetic innovations in the forest pathogenic fungi Armillaria.</title>
        <authorList>
            <person name="Sipos G."/>
            <person name="Prasanna A.N."/>
            <person name="Walter M.C."/>
            <person name="O'Connor E."/>
            <person name="Balint B."/>
            <person name="Krizsan K."/>
            <person name="Kiss B."/>
            <person name="Hess J."/>
            <person name="Varga T."/>
            <person name="Slot J."/>
            <person name="Riley R."/>
            <person name="Boka B."/>
            <person name="Rigling D."/>
            <person name="Barry K."/>
            <person name="Lee J."/>
            <person name="Mihaltcheva S."/>
            <person name="LaButti K."/>
            <person name="Lipzen A."/>
            <person name="Waldron R."/>
            <person name="Moloney N.M."/>
            <person name="Sperisen C."/>
            <person name="Kredics L."/>
            <person name="Vagvoelgyi C."/>
            <person name="Patrignani A."/>
            <person name="Fitzpatrick D."/>
            <person name="Nagy I."/>
            <person name="Doyle S."/>
            <person name="Anderson J.B."/>
            <person name="Grigoriev I.V."/>
            <person name="Gueldener U."/>
            <person name="Muensterkoetter M."/>
            <person name="Nagy L.G."/>
        </authorList>
    </citation>
    <scope>NUCLEOTIDE SEQUENCE [LARGE SCALE GENOMIC DNA]</scope>
    <source>
        <strain evidence="4">C18/9</strain>
    </source>
</reference>
<feature type="domain" description="Fungal-type protein kinase" evidence="2">
    <location>
        <begin position="347"/>
        <end position="469"/>
    </location>
</feature>
<dbReference type="AlphaFoldDB" id="A0A284RKV3"/>